<reference evidence="2 3" key="1">
    <citation type="submission" date="2024-09" db="EMBL/GenBank/DDBJ databases">
        <authorList>
            <person name="Sun Q."/>
            <person name="Mori K."/>
        </authorList>
    </citation>
    <scope>NUCLEOTIDE SEQUENCE [LARGE SCALE GENOMIC DNA]</scope>
    <source>
        <strain evidence="2 3">JCM 13503</strain>
    </source>
</reference>
<dbReference type="Pfam" id="PF20247">
    <property type="entry name" value="DUF6602"/>
    <property type="match status" value="1"/>
</dbReference>
<evidence type="ECO:0000313" key="3">
    <source>
        <dbReference type="Proteomes" id="UP001589733"/>
    </source>
</evidence>
<proteinExistence type="predicted"/>
<sequence length="216" mass="23769">MDAAAYYRSITQELLAVKDRVANVIDESHQGEIGSWRESLVRSLLRRHLPATMGVGQGFILTGQGPTTQLDVIVYDLNYPKIVQEGEFVVVTPDAVRAIVEVKSSTSGTRLRKDLRKLAAAAVLCRMDAPTQQTPSTEVFVGYFAFTSSSNATQRVVREALQDSVLHHPSPLEIADLNILPTNLNGLHQQRNRVSTQPHLAAINALALGPNHFIRH</sequence>
<evidence type="ECO:0000313" key="2">
    <source>
        <dbReference type="EMBL" id="MFB9992050.1"/>
    </source>
</evidence>
<accession>A0ABV6AXA3</accession>
<evidence type="ECO:0000259" key="1">
    <source>
        <dbReference type="Pfam" id="PF20247"/>
    </source>
</evidence>
<comment type="caution">
    <text evidence="2">The sequence shown here is derived from an EMBL/GenBank/DDBJ whole genome shotgun (WGS) entry which is preliminary data.</text>
</comment>
<dbReference type="EMBL" id="JBHLYR010000028">
    <property type="protein sequence ID" value="MFB9992050.1"/>
    <property type="molecule type" value="Genomic_DNA"/>
</dbReference>
<organism evidence="2 3">
    <name type="scientific">Deinococcus oregonensis</name>
    <dbReference type="NCBI Taxonomy" id="1805970"/>
    <lineage>
        <taxon>Bacteria</taxon>
        <taxon>Thermotogati</taxon>
        <taxon>Deinococcota</taxon>
        <taxon>Deinococci</taxon>
        <taxon>Deinococcales</taxon>
        <taxon>Deinococcaceae</taxon>
        <taxon>Deinococcus</taxon>
    </lineage>
</organism>
<dbReference type="InterPro" id="IPR046537">
    <property type="entry name" value="DUF6602"/>
</dbReference>
<keyword evidence="3" id="KW-1185">Reference proteome</keyword>
<dbReference type="RefSeq" id="WP_380008201.1">
    <property type="nucleotide sequence ID" value="NZ_JBHLYR010000028.1"/>
</dbReference>
<gene>
    <name evidence="2" type="ORF">ACFFLM_08765</name>
</gene>
<dbReference type="CDD" id="cd21173">
    <property type="entry name" value="NucC-like"/>
    <property type="match status" value="1"/>
</dbReference>
<name>A0ABV6AXA3_9DEIO</name>
<protein>
    <submittedName>
        <fullName evidence="2">DUF6602 domain-containing protein</fullName>
    </submittedName>
</protein>
<dbReference type="Proteomes" id="UP001589733">
    <property type="component" value="Unassembled WGS sequence"/>
</dbReference>
<feature type="domain" description="DUF6602" evidence="1">
    <location>
        <begin position="28"/>
        <end position="119"/>
    </location>
</feature>